<organism evidence="5 6">
    <name type="scientific">Georgenia muralis</name>
    <dbReference type="NCBI Taxonomy" id="154117"/>
    <lineage>
        <taxon>Bacteria</taxon>
        <taxon>Bacillati</taxon>
        <taxon>Actinomycetota</taxon>
        <taxon>Actinomycetes</taxon>
        <taxon>Micrococcales</taxon>
        <taxon>Bogoriellaceae</taxon>
        <taxon>Georgenia</taxon>
    </lineage>
</organism>
<dbReference type="Proteomes" id="UP000280726">
    <property type="component" value="Unassembled WGS sequence"/>
</dbReference>
<dbReference type="PANTHER" id="PTHR43877:SF1">
    <property type="entry name" value="ACETYLTRANSFERASE"/>
    <property type="match status" value="1"/>
</dbReference>
<feature type="domain" description="N-acetyltransferase" evidence="4">
    <location>
        <begin position="1"/>
        <end position="157"/>
    </location>
</feature>
<feature type="region of interest" description="Disordered" evidence="3">
    <location>
        <begin position="135"/>
        <end position="157"/>
    </location>
</feature>
<accession>A0A3N5A4H5</accession>
<name>A0A3N5A4H5_9MICO</name>
<dbReference type="InterPro" id="IPR050832">
    <property type="entry name" value="Bact_Acetyltransf"/>
</dbReference>
<dbReference type="GO" id="GO:0016747">
    <property type="term" value="F:acyltransferase activity, transferring groups other than amino-acyl groups"/>
    <property type="evidence" value="ECO:0007669"/>
    <property type="project" value="InterPro"/>
</dbReference>
<comment type="caution">
    <text evidence="5">The sequence shown here is derived from an EMBL/GenBank/DDBJ whole genome shotgun (WGS) entry which is preliminary data.</text>
</comment>
<evidence type="ECO:0000259" key="4">
    <source>
        <dbReference type="PROSITE" id="PS51186"/>
    </source>
</evidence>
<protein>
    <submittedName>
        <fullName evidence="5">Ribosomal protein S18 acetylase RimI-like enzyme</fullName>
    </submittedName>
</protein>
<dbReference type="SUPFAM" id="SSF55729">
    <property type="entry name" value="Acyl-CoA N-acyltransferases (Nat)"/>
    <property type="match status" value="1"/>
</dbReference>
<dbReference type="AlphaFoldDB" id="A0A3N5A4H5"/>
<feature type="compositionally biased region" description="Basic and acidic residues" evidence="3">
    <location>
        <begin position="147"/>
        <end position="157"/>
    </location>
</feature>
<keyword evidence="1" id="KW-0808">Transferase</keyword>
<evidence type="ECO:0000313" key="5">
    <source>
        <dbReference type="EMBL" id="RPF26691.1"/>
    </source>
</evidence>
<proteinExistence type="predicted"/>
<dbReference type="PANTHER" id="PTHR43877">
    <property type="entry name" value="AMINOALKYLPHOSPHONATE N-ACETYLTRANSFERASE-RELATED-RELATED"/>
    <property type="match status" value="1"/>
</dbReference>
<keyword evidence="5" id="KW-0687">Ribonucleoprotein</keyword>
<dbReference type="Gene3D" id="3.40.630.30">
    <property type="match status" value="1"/>
</dbReference>
<keyword evidence="2" id="KW-0012">Acyltransferase</keyword>
<dbReference type="CDD" id="cd04301">
    <property type="entry name" value="NAT_SF"/>
    <property type="match status" value="1"/>
</dbReference>
<keyword evidence="5" id="KW-0689">Ribosomal protein</keyword>
<evidence type="ECO:0000256" key="1">
    <source>
        <dbReference type="ARBA" id="ARBA00022679"/>
    </source>
</evidence>
<reference evidence="5 6" key="1">
    <citation type="submission" date="2018-11" db="EMBL/GenBank/DDBJ databases">
        <title>Sequencing the genomes of 1000 actinobacteria strains.</title>
        <authorList>
            <person name="Klenk H.-P."/>
        </authorList>
    </citation>
    <scope>NUCLEOTIDE SEQUENCE [LARGE SCALE GENOMIC DNA]</scope>
    <source>
        <strain evidence="5 6">DSM 14418</strain>
    </source>
</reference>
<dbReference type="Pfam" id="PF00583">
    <property type="entry name" value="Acetyltransf_1"/>
    <property type="match status" value="1"/>
</dbReference>
<evidence type="ECO:0000256" key="3">
    <source>
        <dbReference type="SAM" id="MobiDB-lite"/>
    </source>
</evidence>
<dbReference type="GO" id="GO:0005840">
    <property type="term" value="C:ribosome"/>
    <property type="evidence" value="ECO:0007669"/>
    <property type="project" value="UniProtKB-KW"/>
</dbReference>
<evidence type="ECO:0000256" key="2">
    <source>
        <dbReference type="ARBA" id="ARBA00023315"/>
    </source>
</evidence>
<dbReference type="PROSITE" id="PS51186">
    <property type="entry name" value="GNAT"/>
    <property type="match status" value="1"/>
</dbReference>
<dbReference type="EMBL" id="RKRA01000001">
    <property type="protein sequence ID" value="RPF26691.1"/>
    <property type="molecule type" value="Genomic_DNA"/>
</dbReference>
<sequence>MVVAATEADWQEYRDVRLRALAESPAAFGSTLQRERAFDDAVWRERAGSGRTLLARLRGAPVGLVTTIEEEGRPDERQIVSMWVDPAVRRSGVGRALVLAALRAVRAQGVRRATLFVADGNEAAARFYERLGFTSTGERQPLPSDPGRGEERYAIDV</sequence>
<dbReference type="InterPro" id="IPR000182">
    <property type="entry name" value="GNAT_dom"/>
</dbReference>
<gene>
    <name evidence="5" type="ORF">EDD32_1140</name>
</gene>
<keyword evidence="6" id="KW-1185">Reference proteome</keyword>
<evidence type="ECO:0000313" key="6">
    <source>
        <dbReference type="Proteomes" id="UP000280726"/>
    </source>
</evidence>
<dbReference type="InterPro" id="IPR016181">
    <property type="entry name" value="Acyl_CoA_acyltransferase"/>
</dbReference>